<comment type="caution">
    <text evidence="1">The sequence shown here is derived from an EMBL/GenBank/DDBJ whole genome shotgun (WGS) entry which is preliminary data.</text>
</comment>
<feature type="non-terminal residue" evidence="1">
    <location>
        <position position="116"/>
    </location>
</feature>
<keyword evidence="2" id="KW-1185">Reference proteome</keyword>
<name>A0AA38CDH4_TAXCH</name>
<evidence type="ECO:0000313" key="2">
    <source>
        <dbReference type="Proteomes" id="UP000824469"/>
    </source>
</evidence>
<feature type="non-terminal residue" evidence="1">
    <location>
        <position position="1"/>
    </location>
</feature>
<proteinExistence type="predicted"/>
<accession>A0AA38CDH4</accession>
<organism evidence="1 2">
    <name type="scientific">Taxus chinensis</name>
    <name type="common">Chinese yew</name>
    <name type="synonym">Taxus wallichiana var. chinensis</name>
    <dbReference type="NCBI Taxonomy" id="29808"/>
    <lineage>
        <taxon>Eukaryota</taxon>
        <taxon>Viridiplantae</taxon>
        <taxon>Streptophyta</taxon>
        <taxon>Embryophyta</taxon>
        <taxon>Tracheophyta</taxon>
        <taxon>Spermatophyta</taxon>
        <taxon>Pinopsida</taxon>
        <taxon>Pinidae</taxon>
        <taxon>Conifers II</taxon>
        <taxon>Cupressales</taxon>
        <taxon>Taxaceae</taxon>
        <taxon>Taxus</taxon>
    </lineage>
</organism>
<sequence length="116" mass="12678">IVHLHVKTNLVVAHVHIHEIGELQLGLLEPAHSLRCETPNKSLDSYKHETHLVFDSHGHETPPSLFGAHSDAYLHALVVSMTQSDTHASTPSSIVVLDGFRLIVAALSSLIAWTLL</sequence>
<protein>
    <submittedName>
        <fullName evidence="1">Uncharacterized protein</fullName>
    </submittedName>
</protein>
<dbReference type="EMBL" id="JAHRHJ020000010">
    <property type="protein sequence ID" value="KAH9296968.1"/>
    <property type="molecule type" value="Genomic_DNA"/>
</dbReference>
<evidence type="ECO:0000313" key="1">
    <source>
        <dbReference type="EMBL" id="KAH9296968.1"/>
    </source>
</evidence>
<reference evidence="1 2" key="1">
    <citation type="journal article" date="2021" name="Nat. Plants">
        <title>The Taxus genome provides insights into paclitaxel biosynthesis.</title>
        <authorList>
            <person name="Xiong X."/>
            <person name="Gou J."/>
            <person name="Liao Q."/>
            <person name="Li Y."/>
            <person name="Zhou Q."/>
            <person name="Bi G."/>
            <person name="Li C."/>
            <person name="Du R."/>
            <person name="Wang X."/>
            <person name="Sun T."/>
            <person name="Guo L."/>
            <person name="Liang H."/>
            <person name="Lu P."/>
            <person name="Wu Y."/>
            <person name="Zhang Z."/>
            <person name="Ro D.K."/>
            <person name="Shang Y."/>
            <person name="Huang S."/>
            <person name="Yan J."/>
        </authorList>
    </citation>
    <scope>NUCLEOTIDE SEQUENCE [LARGE SCALE GENOMIC DNA]</scope>
    <source>
        <strain evidence="1">Ta-2019</strain>
    </source>
</reference>
<dbReference type="Proteomes" id="UP000824469">
    <property type="component" value="Unassembled WGS sequence"/>
</dbReference>
<dbReference type="AlphaFoldDB" id="A0AA38CDH4"/>
<gene>
    <name evidence="1" type="ORF">KI387_028650</name>
</gene>